<dbReference type="STRING" id="1187848.A1QO_00835"/>
<name>A0A1E5BGF3_9VIBR</name>
<reference evidence="1 2" key="1">
    <citation type="journal article" date="2012" name="Science">
        <title>Ecological populations of bacteria act as socially cohesive units of antibiotic production and resistance.</title>
        <authorList>
            <person name="Cordero O.X."/>
            <person name="Wildschutte H."/>
            <person name="Kirkup B."/>
            <person name="Proehl S."/>
            <person name="Ngo L."/>
            <person name="Hussain F."/>
            <person name="Le Roux F."/>
            <person name="Mincer T."/>
            <person name="Polz M.F."/>
        </authorList>
    </citation>
    <scope>NUCLEOTIDE SEQUENCE [LARGE SCALE GENOMIC DNA]</scope>
    <source>
        <strain evidence="1 2">ZF-129</strain>
    </source>
</reference>
<gene>
    <name evidence="1" type="ORF">A1QO_00835</name>
</gene>
<protein>
    <submittedName>
        <fullName evidence="1">Uncharacterized protein</fullName>
    </submittedName>
</protein>
<comment type="caution">
    <text evidence="1">The sequence shown here is derived from an EMBL/GenBank/DDBJ whole genome shotgun (WGS) entry which is preliminary data.</text>
</comment>
<dbReference type="AlphaFoldDB" id="A0A1E5BGF3"/>
<accession>A0A1E5BGF3</accession>
<dbReference type="EMBL" id="AJYQ02000078">
    <property type="protein sequence ID" value="OEE35338.1"/>
    <property type="molecule type" value="Genomic_DNA"/>
</dbReference>
<evidence type="ECO:0000313" key="2">
    <source>
        <dbReference type="Proteomes" id="UP000094741"/>
    </source>
</evidence>
<proteinExistence type="predicted"/>
<dbReference type="Proteomes" id="UP000094741">
    <property type="component" value="Unassembled WGS sequence"/>
</dbReference>
<sequence>MTTTTSGQERLTRKTALEYTTFLDKVALDVAVCKAVHPQSAEKIIENLGLQGKEELLDQSNCTSLGKCISLQNQRLQEMIVVNVDLISDRLKALQFGTLYEYQTPDSESLSNIPIDVLVYFVRCANNGSRSFLCNIGLSRHDIDIIKDLSLPEVVVIAHTIDLQKEPLITFTPKFIDRILKVSYEVSSEEKLHELVVLQGITQELANKYLRMGKTKLSEIRTHLKVKERRSETEKNTKVNRKLGSVAASEVINMYERDYGLYSITQDAERIYALAIYFNVTFTCIAKVIEHQEDFYDYLMKMQTSFSFAKSFYKVPERLRKQFSTAPPPQKSESCNSITIQKVLSHNVADPRLRLLEIYRDTNLPLNEIYSIAANQCCSERETDSLRSVFLSVANSKQG</sequence>
<dbReference type="RefSeq" id="WP_017041694.1">
    <property type="nucleotide sequence ID" value="NZ_AJYQ02000078.1"/>
</dbReference>
<organism evidence="1 2">
    <name type="scientific">Vibrio genomosp. F10 str. ZF-129</name>
    <dbReference type="NCBI Taxonomy" id="1187848"/>
    <lineage>
        <taxon>Bacteria</taxon>
        <taxon>Pseudomonadati</taxon>
        <taxon>Pseudomonadota</taxon>
        <taxon>Gammaproteobacteria</taxon>
        <taxon>Vibrionales</taxon>
        <taxon>Vibrionaceae</taxon>
        <taxon>Vibrio</taxon>
    </lineage>
</organism>
<evidence type="ECO:0000313" key="1">
    <source>
        <dbReference type="EMBL" id="OEE35338.1"/>
    </source>
</evidence>